<keyword evidence="2" id="KW-1185">Reference proteome</keyword>
<evidence type="ECO:0000313" key="1">
    <source>
        <dbReference type="EMBL" id="MDQ0110680.1"/>
    </source>
</evidence>
<name>A0ABT9TW68_PAEHA</name>
<dbReference type="RefSeq" id="WP_307199970.1">
    <property type="nucleotide sequence ID" value="NZ_JAUSSU010000001.1"/>
</dbReference>
<evidence type="ECO:0008006" key="3">
    <source>
        <dbReference type="Google" id="ProtNLM"/>
    </source>
</evidence>
<sequence length="106" mass="12077">MSLYDTNTIDAIGIDKEKGCATLALIDSEDWVKEEQHLLLLQEKLNSYMSFIESGEINTSYREAEGKDIEIVIHFKNDIPQSCIDFLVSVKEIIKDAGFMFSYYVG</sequence>
<dbReference type="Proteomes" id="UP001229346">
    <property type="component" value="Unassembled WGS sequence"/>
</dbReference>
<gene>
    <name evidence="1" type="ORF">J2T15_000096</name>
</gene>
<organism evidence="1 2">
    <name type="scientific">Paenibacillus harenae</name>
    <dbReference type="NCBI Taxonomy" id="306543"/>
    <lineage>
        <taxon>Bacteria</taxon>
        <taxon>Bacillati</taxon>
        <taxon>Bacillota</taxon>
        <taxon>Bacilli</taxon>
        <taxon>Bacillales</taxon>
        <taxon>Paenibacillaceae</taxon>
        <taxon>Paenibacillus</taxon>
    </lineage>
</organism>
<protein>
    <recommendedName>
        <fullName evidence="3">Branched-chain amino acid ABC transporter substrate-binding protein</fullName>
    </recommendedName>
</protein>
<reference evidence="1 2" key="1">
    <citation type="submission" date="2023-07" db="EMBL/GenBank/DDBJ databases">
        <title>Sorghum-associated microbial communities from plants grown in Nebraska, USA.</title>
        <authorList>
            <person name="Schachtman D."/>
        </authorList>
    </citation>
    <scope>NUCLEOTIDE SEQUENCE [LARGE SCALE GENOMIC DNA]</scope>
    <source>
        <strain evidence="1 2">CC482</strain>
    </source>
</reference>
<accession>A0ABT9TW68</accession>
<proteinExistence type="predicted"/>
<evidence type="ECO:0000313" key="2">
    <source>
        <dbReference type="Proteomes" id="UP001229346"/>
    </source>
</evidence>
<dbReference type="Pfam" id="PF20212">
    <property type="entry name" value="DUF6572"/>
    <property type="match status" value="1"/>
</dbReference>
<comment type="caution">
    <text evidence="1">The sequence shown here is derived from an EMBL/GenBank/DDBJ whole genome shotgun (WGS) entry which is preliminary data.</text>
</comment>
<dbReference type="InterPro" id="IPR046702">
    <property type="entry name" value="DUF6572"/>
</dbReference>
<dbReference type="EMBL" id="JAUSSU010000001">
    <property type="protein sequence ID" value="MDQ0110680.1"/>
    <property type="molecule type" value="Genomic_DNA"/>
</dbReference>